<evidence type="ECO:0000313" key="2">
    <source>
        <dbReference type="EMBL" id="ANE52300.1"/>
    </source>
</evidence>
<dbReference type="AlphaFoldDB" id="A0A172TZ18"/>
<keyword evidence="3" id="KW-1185">Reference proteome</keyword>
<accession>A0A172TZ18</accession>
<reference evidence="3" key="1">
    <citation type="submission" date="2015-01" db="EMBL/GenBank/DDBJ databases">
        <title>Flavisolibacter sp./LCS9/ whole genome sequencing.</title>
        <authorList>
            <person name="Kim M.K."/>
            <person name="Srinivasan S."/>
            <person name="Lee J.-J."/>
        </authorList>
    </citation>
    <scope>NUCLEOTIDE SEQUENCE [LARGE SCALE GENOMIC DNA]</scope>
    <source>
        <strain evidence="3">LCS9</strain>
    </source>
</reference>
<name>A0A172TZ18_9BACT</name>
<gene>
    <name evidence="2" type="ORF">SY85_19230</name>
</gene>
<organism evidence="2 3">
    <name type="scientific">Flavisolibacter tropicus</name>
    <dbReference type="NCBI Taxonomy" id="1492898"/>
    <lineage>
        <taxon>Bacteria</taxon>
        <taxon>Pseudomonadati</taxon>
        <taxon>Bacteroidota</taxon>
        <taxon>Chitinophagia</taxon>
        <taxon>Chitinophagales</taxon>
        <taxon>Chitinophagaceae</taxon>
        <taxon>Flavisolibacter</taxon>
    </lineage>
</organism>
<evidence type="ECO:0000313" key="3">
    <source>
        <dbReference type="Proteomes" id="UP000077177"/>
    </source>
</evidence>
<dbReference type="Proteomes" id="UP000077177">
    <property type="component" value="Chromosome"/>
</dbReference>
<proteinExistence type="predicted"/>
<dbReference type="PROSITE" id="PS51257">
    <property type="entry name" value="PROKAR_LIPOPROTEIN"/>
    <property type="match status" value="1"/>
</dbReference>
<evidence type="ECO:0000256" key="1">
    <source>
        <dbReference type="SAM" id="SignalP"/>
    </source>
</evidence>
<dbReference type="KEGG" id="fla:SY85_19230"/>
<protein>
    <submittedName>
        <fullName evidence="2">Uncharacterized protein</fullName>
    </submittedName>
</protein>
<reference evidence="2 3" key="2">
    <citation type="journal article" date="2016" name="Int. J. Syst. Evol. Microbiol.">
        <title>Flavisolibacter tropicus sp. nov., isolated from tropical soil.</title>
        <authorList>
            <person name="Lee J.J."/>
            <person name="Kang M.S."/>
            <person name="Kim G.S."/>
            <person name="Lee C.S."/>
            <person name="Lim S."/>
            <person name="Lee J."/>
            <person name="Roh S.H."/>
            <person name="Kang H."/>
            <person name="Ha J.M."/>
            <person name="Bae S."/>
            <person name="Jung H.Y."/>
            <person name="Kim M.K."/>
        </authorList>
    </citation>
    <scope>NUCLEOTIDE SEQUENCE [LARGE SCALE GENOMIC DNA]</scope>
    <source>
        <strain evidence="2 3">LCS9</strain>
    </source>
</reference>
<feature type="signal peptide" evidence="1">
    <location>
        <begin position="1"/>
        <end position="29"/>
    </location>
</feature>
<dbReference type="EMBL" id="CP011390">
    <property type="protein sequence ID" value="ANE52300.1"/>
    <property type="molecule type" value="Genomic_DNA"/>
</dbReference>
<dbReference type="RefSeq" id="WP_066406615.1">
    <property type="nucleotide sequence ID" value="NZ_CP011390.1"/>
</dbReference>
<feature type="chain" id="PRO_5008001406" evidence="1">
    <location>
        <begin position="30"/>
        <end position="316"/>
    </location>
</feature>
<sequence>MSRLTALSNNIRILAALPLFLFTACSHVAADKAAQGPEIDSSKMAILKKPVGAQSLLSKSQLLYIDSLYEAKADSAAIRSALIRFAVINDSLYAHYTNVDDTVSDWRNFIEEKATLGYSYLTPEVYMGKGYDSITHTYGPTYAREYVGRHFLSSRKVGVELRIPFTYTMIRKKWKEGDSVDRAVIHMPKQGGTLSLLNAGTQPGTVQSPEFFNDVEVQKDLCWVSFSAHCSEKRKVLAQPGKDGTIFADGDWVPAPGTPLNEENHKRLTLNSYNSFYVDGYLRIKMAPGSIGPFTATNRPQLEYIDGWDFFGGGPR</sequence>
<keyword evidence="1" id="KW-0732">Signal</keyword>